<gene>
    <name evidence="1" type="ORF">O181_049213</name>
</gene>
<sequence>MINSQGVVKRLRRIADPPTNTNAEGSDELDGEEVEVVPLLATNAVLNLPGLLLKHLKVNEYQVLTECFNQSFPPLHTLFILLHPLLPLTHLPWIHQGRHLPFLSTELLQWSPPVEEEKITFLCCFPPPKWFRKGKIGLCGLPVKDQMWKMKAKMLWPC</sequence>
<protein>
    <submittedName>
        <fullName evidence="1">Uncharacterized protein</fullName>
    </submittedName>
</protein>
<dbReference type="AlphaFoldDB" id="A0A9Q3HL69"/>
<keyword evidence="2" id="KW-1185">Reference proteome</keyword>
<name>A0A9Q3HL69_9BASI</name>
<dbReference type="Proteomes" id="UP000765509">
    <property type="component" value="Unassembled WGS sequence"/>
</dbReference>
<proteinExistence type="predicted"/>
<evidence type="ECO:0000313" key="2">
    <source>
        <dbReference type="Proteomes" id="UP000765509"/>
    </source>
</evidence>
<dbReference type="EMBL" id="AVOT02020969">
    <property type="protein sequence ID" value="MBW0509498.1"/>
    <property type="molecule type" value="Genomic_DNA"/>
</dbReference>
<reference evidence="1" key="1">
    <citation type="submission" date="2021-03" db="EMBL/GenBank/DDBJ databases">
        <title>Draft genome sequence of rust myrtle Austropuccinia psidii MF-1, a brazilian biotype.</title>
        <authorList>
            <person name="Quecine M.C."/>
            <person name="Pachon D.M.R."/>
            <person name="Bonatelli M.L."/>
            <person name="Correr F.H."/>
            <person name="Franceschini L.M."/>
            <person name="Leite T.F."/>
            <person name="Margarido G.R.A."/>
            <person name="Almeida C.A."/>
            <person name="Ferrarezi J.A."/>
            <person name="Labate C.A."/>
        </authorList>
    </citation>
    <scope>NUCLEOTIDE SEQUENCE</scope>
    <source>
        <strain evidence="1">MF-1</strain>
    </source>
</reference>
<organism evidence="1 2">
    <name type="scientific">Austropuccinia psidii MF-1</name>
    <dbReference type="NCBI Taxonomy" id="1389203"/>
    <lineage>
        <taxon>Eukaryota</taxon>
        <taxon>Fungi</taxon>
        <taxon>Dikarya</taxon>
        <taxon>Basidiomycota</taxon>
        <taxon>Pucciniomycotina</taxon>
        <taxon>Pucciniomycetes</taxon>
        <taxon>Pucciniales</taxon>
        <taxon>Sphaerophragmiaceae</taxon>
        <taxon>Austropuccinia</taxon>
    </lineage>
</organism>
<comment type="caution">
    <text evidence="1">The sequence shown here is derived from an EMBL/GenBank/DDBJ whole genome shotgun (WGS) entry which is preliminary data.</text>
</comment>
<accession>A0A9Q3HL69</accession>
<evidence type="ECO:0000313" key="1">
    <source>
        <dbReference type="EMBL" id="MBW0509498.1"/>
    </source>
</evidence>